<dbReference type="AlphaFoldDB" id="A0A9D4RZH3"/>
<gene>
    <name evidence="1" type="ORF">DPMN_010902</name>
</gene>
<proteinExistence type="predicted"/>
<accession>A0A9D4RZH3</accession>
<reference evidence="1" key="1">
    <citation type="journal article" date="2019" name="bioRxiv">
        <title>The Genome of the Zebra Mussel, Dreissena polymorpha: A Resource for Invasive Species Research.</title>
        <authorList>
            <person name="McCartney M.A."/>
            <person name="Auch B."/>
            <person name="Kono T."/>
            <person name="Mallez S."/>
            <person name="Zhang Y."/>
            <person name="Obille A."/>
            <person name="Becker A."/>
            <person name="Abrahante J.E."/>
            <person name="Garbe J."/>
            <person name="Badalamenti J.P."/>
            <person name="Herman A."/>
            <person name="Mangelson H."/>
            <person name="Liachko I."/>
            <person name="Sullivan S."/>
            <person name="Sone E.D."/>
            <person name="Koren S."/>
            <person name="Silverstein K.A.T."/>
            <person name="Beckman K.B."/>
            <person name="Gohl D.M."/>
        </authorList>
    </citation>
    <scope>NUCLEOTIDE SEQUENCE</scope>
    <source>
        <strain evidence="1">Duluth1</strain>
        <tissue evidence="1">Whole animal</tissue>
    </source>
</reference>
<reference evidence="1" key="2">
    <citation type="submission" date="2020-11" db="EMBL/GenBank/DDBJ databases">
        <authorList>
            <person name="McCartney M.A."/>
            <person name="Auch B."/>
            <person name="Kono T."/>
            <person name="Mallez S."/>
            <person name="Becker A."/>
            <person name="Gohl D.M."/>
            <person name="Silverstein K.A.T."/>
            <person name="Koren S."/>
            <person name="Bechman K.B."/>
            <person name="Herman A."/>
            <person name="Abrahante J.E."/>
            <person name="Garbe J."/>
        </authorList>
    </citation>
    <scope>NUCLEOTIDE SEQUENCE</scope>
    <source>
        <strain evidence="1">Duluth1</strain>
        <tissue evidence="1">Whole animal</tissue>
    </source>
</reference>
<dbReference type="Proteomes" id="UP000828390">
    <property type="component" value="Unassembled WGS sequence"/>
</dbReference>
<dbReference type="EMBL" id="JAIWYP010000001">
    <property type="protein sequence ID" value="KAH3886889.1"/>
    <property type="molecule type" value="Genomic_DNA"/>
</dbReference>
<name>A0A9D4RZH3_DREPO</name>
<keyword evidence="2" id="KW-1185">Reference proteome</keyword>
<comment type="caution">
    <text evidence="1">The sequence shown here is derived from an EMBL/GenBank/DDBJ whole genome shotgun (WGS) entry which is preliminary data.</text>
</comment>
<evidence type="ECO:0000313" key="2">
    <source>
        <dbReference type="Proteomes" id="UP000828390"/>
    </source>
</evidence>
<sequence length="61" mass="6534">MTGPVTGPPVIDRSGHRSYCDRFGHRSLTGLVTGHVMTDPVTGFRSVPQTVPVIVDVDTTL</sequence>
<protein>
    <submittedName>
        <fullName evidence="1">Uncharacterized protein</fullName>
    </submittedName>
</protein>
<evidence type="ECO:0000313" key="1">
    <source>
        <dbReference type="EMBL" id="KAH3886889.1"/>
    </source>
</evidence>
<organism evidence="1 2">
    <name type="scientific">Dreissena polymorpha</name>
    <name type="common">Zebra mussel</name>
    <name type="synonym">Mytilus polymorpha</name>
    <dbReference type="NCBI Taxonomy" id="45954"/>
    <lineage>
        <taxon>Eukaryota</taxon>
        <taxon>Metazoa</taxon>
        <taxon>Spiralia</taxon>
        <taxon>Lophotrochozoa</taxon>
        <taxon>Mollusca</taxon>
        <taxon>Bivalvia</taxon>
        <taxon>Autobranchia</taxon>
        <taxon>Heteroconchia</taxon>
        <taxon>Euheterodonta</taxon>
        <taxon>Imparidentia</taxon>
        <taxon>Neoheterodontei</taxon>
        <taxon>Myida</taxon>
        <taxon>Dreissenoidea</taxon>
        <taxon>Dreissenidae</taxon>
        <taxon>Dreissena</taxon>
    </lineage>
</organism>